<evidence type="ECO:0000256" key="3">
    <source>
        <dbReference type="ARBA" id="ARBA00023136"/>
    </source>
</evidence>
<organism evidence="7 8">
    <name type="scientific">Paracoccus niistensis</name>
    <dbReference type="NCBI Taxonomy" id="632935"/>
    <lineage>
        <taxon>Bacteria</taxon>
        <taxon>Pseudomonadati</taxon>
        <taxon>Pseudomonadota</taxon>
        <taxon>Alphaproteobacteria</taxon>
        <taxon>Rhodobacterales</taxon>
        <taxon>Paracoccaceae</taxon>
        <taxon>Paracoccus</taxon>
    </lineage>
</organism>
<dbReference type="NCBIfam" id="TIGR01414">
    <property type="entry name" value="autotrans_barl"/>
    <property type="match status" value="1"/>
</dbReference>
<comment type="caution">
    <text evidence="7">The sequence shown here is derived from an EMBL/GenBank/DDBJ whole genome shotgun (WGS) entry which is preliminary data.</text>
</comment>
<evidence type="ECO:0000313" key="8">
    <source>
        <dbReference type="Proteomes" id="UP001589799"/>
    </source>
</evidence>
<protein>
    <submittedName>
        <fullName evidence="7">Outer membrane protein</fullName>
    </submittedName>
</protein>
<evidence type="ECO:0000313" key="7">
    <source>
        <dbReference type="EMBL" id="MFC0341911.1"/>
    </source>
</evidence>
<feature type="domain" description="Outer membrane protein beta-barrel" evidence="6">
    <location>
        <begin position="38"/>
        <end position="226"/>
    </location>
</feature>
<sequence length="226" mass="23827">MRNNLIAASVAALLSVPAAHAGGFVAPVLDAEPAPVVAPAPSDWQGGYAGITLGYAFGGDDDIGVRPPGGDIGSAELSGANAGLRLGYRWQRDRWVVGPEVAYVAGDISDDFDFGVAGEFESEVNNLLGLRLKTGYLVRPDTLVYGIAGWQKGDFTYNVNGTSEDYDADGYVVGLGVERQLTERMSLTGEYEYSDFGSTDVDIVPGATSVATPSFSNVKLGLNFRF</sequence>
<gene>
    <name evidence="7" type="ORF">ACFFII_14165</name>
</gene>
<dbReference type="RefSeq" id="WP_377699519.1">
    <property type="nucleotide sequence ID" value="NZ_JBHLWE010000041.1"/>
</dbReference>
<dbReference type="EMBL" id="JBHLWE010000041">
    <property type="protein sequence ID" value="MFC0341911.1"/>
    <property type="molecule type" value="Genomic_DNA"/>
</dbReference>
<name>A0ABV6I6S0_9RHOB</name>
<accession>A0ABV6I6S0</accession>
<reference evidence="7 8" key="1">
    <citation type="submission" date="2024-09" db="EMBL/GenBank/DDBJ databases">
        <authorList>
            <person name="Sun Q."/>
            <person name="Mori K."/>
        </authorList>
    </citation>
    <scope>NUCLEOTIDE SEQUENCE [LARGE SCALE GENOMIC DNA]</scope>
    <source>
        <strain evidence="7 8">KCTC 22789</strain>
    </source>
</reference>
<dbReference type="SUPFAM" id="SSF56925">
    <property type="entry name" value="OMPA-like"/>
    <property type="match status" value="1"/>
</dbReference>
<comment type="similarity">
    <text evidence="4">Belongs to the Omp25/RopB family.</text>
</comment>
<feature type="chain" id="PRO_5046319532" evidence="5">
    <location>
        <begin position="22"/>
        <end position="226"/>
    </location>
</feature>
<evidence type="ECO:0000259" key="6">
    <source>
        <dbReference type="Pfam" id="PF13505"/>
    </source>
</evidence>
<dbReference type="InterPro" id="IPR006315">
    <property type="entry name" value="OM_autotransptr_brl_dom"/>
</dbReference>
<dbReference type="Gene3D" id="2.40.160.20">
    <property type="match status" value="1"/>
</dbReference>
<dbReference type="PANTHER" id="PTHR34001">
    <property type="entry name" value="BLL7405 PROTEIN"/>
    <property type="match status" value="1"/>
</dbReference>
<dbReference type="InterPro" id="IPR051692">
    <property type="entry name" value="OMP-like"/>
</dbReference>
<proteinExistence type="inferred from homology"/>
<feature type="signal peptide" evidence="5">
    <location>
        <begin position="1"/>
        <end position="21"/>
    </location>
</feature>
<keyword evidence="3" id="KW-0472">Membrane</keyword>
<dbReference type="Proteomes" id="UP001589799">
    <property type="component" value="Unassembled WGS sequence"/>
</dbReference>
<dbReference type="InterPro" id="IPR011250">
    <property type="entry name" value="OMP/PagP_B-barrel"/>
</dbReference>
<dbReference type="Pfam" id="PF13505">
    <property type="entry name" value="OMP_b-brl"/>
    <property type="match status" value="1"/>
</dbReference>
<evidence type="ECO:0000256" key="1">
    <source>
        <dbReference type="ARBA" id="ARBA00004370"/>
    </source>
</evidence>
<evidence type="ECO:0000256" key="2">
    <source>
        <dbReference type="ARBA" id="ARBA00022729"/>
    </source>
</evidence>
<dbReference type="PANTHER" id="PTHR34001:SF3">
    <property type="entry name" value="BLL7405 PROTEIN"/>
    <property type="match status" value="1"/>
</dbReference>
<keyword evidence="8" id="KW-1185">Reference proteome</keyword>
<comment type="subcellular location">
    <subcellularLocation>
        <location evidence="1">Membrane</location>
    </subcellularLocation>
</comment>
<evidence type="ECO:0000256" key="5">
    <source>
        <dbReference type="SAM" id="SignalP"/>
    </source>
</evidence>
<evidence type="ECO:0000256" key="4">
    <source>
        <dbReference type="ARBA" id="ARBA00038306"/>
    </source>
</evidence>
<dbReference type="InterPro" id="IPR027385">
    <property type="entry name" value="Beta-barrel_OMP"/>
</dbReference>
<keyword evidence="2 5" id="KW-0732">Signal</keyword>